<comment type="caution">
    <text evidence="2">The sequence shown here is derived from an EMBL/GenBank/DDBJ whole genome shotgun (WGS) entry which is preliminary data.</text>
</comment>
<keyword evidence="1" id="KW-0812">Transmembrane</keyword>
<feature type="transmembrane region" description="Helical" evidence="1">
    <location>
        <begin position="35"/>
        <end position="56"/>
    </location>
</feature>
<accession>A0ABU7EKW5</accession>
<protein>
    <submittedName>
        <fullName evidence="2">Uncharacterized protein</fullName>
    </submittedName>
</protein>
<sequence length="77" mass="8952">MDRKGRGHPVISLVFVELSVHDVQKQLVFDRRGQLFIICCFYHLKISLLYLTHIGYLTGFWTSTWLLPPDPAFCLSL</sequence>
<organism evidence="2 3">
    <name type="scientific">Characodon lateralis</name>
    <dbReference type="NCBI Taxonomy" id="208331"/>
    <lineage>
        <taxon>Eukaryota</taxon>
        <taxon>Metazoa</taxon>
        <taxon>Chordata</taxon>
        <taxon>Craniata</taxon>
        <taxon>Vertebrata</taxon>
        <taxon>Euteleostomi</taxon>
        <taxon>Actinopterygii</taxon>
        <taxon>Neopterygii</taxon>
        <taxon>Teleostei</taxon>
        <taxon>Neoteleostei</taxon>
        <taxon>Acanthomorphata</taxon>
        <taxon>Ovalentaria</taxon>
        <taxon>Atherinomorphae</taxon>
        <taxon>Cyprinodontiformes</taxon>
        <taxon>Goodeidae</taxon>
        <taxon>Characodon</taxon>
    </lineage>
</organism>
<proteinExistence type="predicted"/>
<evidence type="ECO:0000313" key="3">
    <source>
        <dbReference type="Proteomes" id="UP001352852"/>
    </source>
</evidence>
<dbReference type="Proteomes" id="UP001352852">
    <property type="component" value="Unassembled WGS sequence"/>
</dbReference>
<evidence type="ECO:0000256" key="1">
    <source>
        <dbReference type="SAM" id="Phobius"/>
    </source>
</evidence>
<reference evidence="2 3" key="1">
    <citation type="submission" date="2021-06" db="EMBL/GenBank/DDBJ databases">
        <authorList>
            <person name="Palmer J.M."/>
        </authorList>
    </citation>
    <scope>NUCLEOTIDE SEQUENCE [LARGE SCALE GENOMIC DNA]</scope>
    <source>
        <strain evidence="2 3">CL_MEX2019</strain>
        <tissue evidence="2">Muscle</tissue>
    </source>
</reference>
<keyword evidence="3" id="KW-1185">Reference proteome</keyword>
<gene>
    <name evidence="2" type="ORF">CHARACLAT_020702</name>
</gene>
<keyword evidence="1" id="KW-0472">Membrane</keyword>
<evidence type="ECO:0000313" key="2">
    <source>
        <dbReference type="EMBL" id="MED6287867.1"/>
    </source>
</evidence>
<dbReference type="EMBL" id="JAHUTJ010059347">
    <property type="protein sequence ID" value="MED6287867.1"/>
    <property type="molecule type" value="Genomic_DNA"/>
</dbReference>
<name>A0ABU7EKW5_9TELE</name>
<keyword evidence="1" id="KW-1133">Transmembrane helix</keyword>